<evidence type="ECO:0000313" key="2">
    <source>
        <dbReference type="EMBL" id="OAD53247.1"/>
    </source>
</evidence>
<keyword evidence="3" id="KW-1185">Reference proteome</keyword>
<proteinExistence type="predicted"/>
<name>A0A310S6G3_9HYME</name>
<dbReference type="InterPro" id="IPR003034">
    <property type="entry name" value="SAP_dom"/>
</dbReference>
<evidence type="ECO:0000259" key="1">
    <source>
        <dbReference type="PROSITE" id="PS50800"/>
    </source>
</evidence>
<protein>
    <recommendedName>
        <fullName evidence="1">SAP domain-containing protein</fullName>
    </recommendedName>
</protein>
<feature type="domain" description="SAP" evidence="1">
    <location>
        <begin position="9"/>
        <end position="43"/>
    </location>
</feature>
<dbReference type="SUPFAM" id="SSF68906">
    <property type="entry name" value="SAP domain"/>
    <property type="match status" value="1"/>
</dbReference>
<dbReference type="Pfam" id="PF02037">
    <property type="entry name" value="SAP"/>
    <property type="match status" value="1"/>
</dbReference>
<dbReference type="AlphaFoldDB" id="A0A310S6G3"/>
<organism evidence="2 3">
    <name type="scientific">Eufriesea mexicana</name>
    <dbReference type="NCBI Taxonomy" id="516756"/>
    <lineage>
        <taxon>Eukaryota</taxon>
        <taxon>Metazoa</taxon>
        <taxon>Ecdysozoa</taxon>
        <taxon>Arthropoda</taxon>
        <taxon>Hexapoda</taxon>
        <taxon>Insecta</taxon>
        <taxon>Pterygota</taxon>
        <taxon>Neoptera</taxon>
        <taxon>Endopterygota</taxon>
        <taxon>Hymenoptera</taxon>
        <taxon>Apocrita</taxon>
        <taxon>Aculeata</taxon>
        <taxon>Apoidea</taxon>
        <taxon>Anthophila</taxon>
        <taxon>Apidae</taxon>
        <taxon>Eufriesea</taxon>
    </lineage>
</organism>
<accession>A0A310S6G3</accession>
<reference evidence="2 3" key="1">
    <citation type="submission" date="2015-07" db="EMBL/GenBank/DDBJ databases">
        <title>The genome of Eufriesea mexicana.</title>
        <authorList>
            <person name="Pan H."/>
            <person name="Kapheim K."/>
        </authorList>
    </citation>
    <scope>NUCLEOTIDE SEQUENCE [LARGE SCALE GENOMIC DNA]</scope>
    <source>
        <strain evidence="2">0111107269</strain>
        <tissue evidence="2">Whole body</tissue>
    </source>
</reference>
<dbReference type="Proteomes" id="UP000250275">
    <property type="component" value="Unassembled WGS sequence"/>
</dbReference>
<gene>
    <name evidence="2" type="ORF">WN48_10601</name>
</gene>
<sequence length="120" mass="13981">MAICEKQTLGEFNIPELKEMLRIRGQSITGNKSELIARLIHHDPQIESRLRMDFERGSQEGINNPETRETEAIETVRKHVYLFHCKSVTSCVYLSTKDVCKYECVCARMSVNVRCELLWF</sequence>
<dbReference type="InterPro" id="IPR036361">
    <property type="entry name" value="SAP_dom_sf"/>
</dbReference>
<dbReference type="EMBL" id="KQ767892">
    <property type="protein sequence ID" value="OAD53247.1"/>
    <property type="molecule type" value="Genomic_DNA"/>
</dbReference>
<dbReference type="Gene3D" id="1.10.720.30">
    <property type="entry name" value="SAP domain"/>
    <property type="match status" value="1"/>
</dbReference>
<dbReference type="SMART" id="SM00513">
    <property type="entry name" value="SAP"/>
    <property type="match status" value="1"/>
</dbReference>
<evidence type="ECO:0000313" key="3">
    <source>
        <dbReference type="Proteomes" id="UP000250275"/>
    </source>
</evidence>
<dbReference type="PROSITE" id="PS50800">
    <property type="entry name" value="SAP"/>
    <property type="match status" value="1"/>
</dbReference>